<keyword evidence="5 9" id="KW-0547">Nucleotide-binding</keyword>
<evidence type="ECO:0000256" key="7">
    <source>
        <dbReference type="ARBA" id="ARBA00023242"/>
    </source>
</evidence>
<dbReference type="Proteomes" id="UP000770015">
    <property type="component" value="Unassembled WGS sequence"/>
</dbReference>
<dbReference type="EC" id="2.3.1.-" evidence="9"/>
<evidence type="ECO:0000256" key="2">
    <source>
        <dbReference type="ARBA" id="ARBA00022552"/>
    </source>
</evidence>
<feature type="domain" description="TmcA/NAT10 N-terminal" evidence="12">
    <location>
        <begin position="8"/>
        <end position="203"/>
    </location>
</feature>
<dbReference type="InterPro" id="IPR027992">
    <property type="entry name" value="tRNA_bind_dom"/>
</dbReference>
<evidence type="ECO:0000256" key="5">
    <source>
        <dbReference type="ARBA" id="ARBA00022741"/>
    </source>
</evidence>
<evidence type="ECO:0000259" key="12">
    <source>
        <dbReference type="Pfam" id="PF08351"/>
    </source>
</evidence>
<keyword evidence="16" id="KW-1185">Reference proteome</keyword>
<dbReference type="PANTHER" id="PTHR10925:SF5">
    <property type="entry name" value="RNA CYTIDINE ACETYLTRANSFERASE"/>
    <property type="match status" value="1"/>
</dbReference>
<feature type="region of interest" description="Disordered" evidence="10">
    <location>
        <begin position="1037"/>
        <end position="1066"/>
    </location>
</feature>
<gene>
    <name evidence="9" type="primary">NAT10</name>
    <name evidence="15" type="ORF">F5X68DRAFT_213753</name>
</gene>
<keyword evidence="3 9" id="KW-0808">Transferase</keyword>
<keyword evidence="7 9" id="KW-0539">Nucleus</keyword>
<comment type="caution">
    <text evidence="15">The sequence shown here is derived from an EMBL/GenBank/DDBJ whole genome shotgun (WGS) entry which is preliminary data.</text>
</comment>
<dbReference type="GO" id="GO:0051391">
    <property type="term" value="P:tRNA acetylation"/>
    <property type="evidence" value="ECO:0007669"/>
    <property type="project" value="UniProtKB-UniRule"/>
</dbReference>
<dbReference type="Pfam" id="PF13718">
    <property type="entry name" value="GNAT_acetyltr_2"/>
    <property type="match status" value="1"/>
</dbReference>
<dbReference type="InterPro" id="IPR032672">
    <property type="entry name" value="TmcA/NAT10/Kre33"/>
</dbReference>
<feature type="domain" description="Possible tRNA binding" evidence="14">
    <location>
        <begin position="780"/>
        <end position="1017"/>
    </location>
</feature>
<feature type="binding site" evidence="9">
    <location>
        <begin position="642"/>
        <end position="644"/>
    </location>
    <ligand>
        <name>acetyl-CoA</name>
        <dbReference type="ChEBI" id="CHEBI:57288"/>
    </ligand>
</feature>
<dbReference type="GO" id="GO:1904812">
    <property type="term" value="P:rRNA acetylation involved in maturation of SSU-rRNA"/>
    <property type="evidence" value="ECO:0007669"/>
    <property type="project" value="InterPro"/>
</dbReference>
<dbReference type="Gene3D" id="3.40.630.30">
    <property type="match status" value="1"/>
</dbReference>
<evidence type="ECO:0000259" key="14">
    <source>
        <dbReference type="Pfam" id="PF13725"/>
    </source>
</evidence>
<evidence type="ECO:0000256" key="4">
    <source>
        <dbReference type="ARBA" id="ARBA00022694"/>
    </source>
</evidence>
<evidence type="ECO:0000256" key="9">
    <source>
        <dbReference type="HAMAP-Rule" id="MF_03211"/>
    </source>
</evidence>
<protein>
    <recommendedName>
        <fullName evidence="9">RNA cytidine acetyltransferase</fullName>
        <ecNumber evidence="9">2.3.1.-</ecNumber>
    </recommendedName>
    <alternativeName>
        <fullName evidence="9">18S rRNA cytosine acetyltransferase</fullName>
    </alternativeName>
</protein>
<comment type="subcellular location">
    <subcellularLocation>
        <location evidence="1 9">Nucleus</location>
        <location evidence="1 9">Nucleolus</location>
    </subcellularLocation>
</comment>
<evidence type="ECO:0000313" key="16">
    <source>
        <dbReference type="Proteomes" id="UP000770015"/>
    </source>
</evidence>
<reference evidence="15" key="1">
    <citation type="journal article" date="2021" name="Nat. Commun.">
        <title>Genetic determinants of endophytism in the Arabidopsis root mycobiome.</title>
        <authorList>
            <person name="Mesny F."/>
            <person name="Miyauchi S."/>
            <person name="Thiergart T."/>
            <person name="Pickel B."/>
            <person name="Atanasova L."/>
            <person name="Karlsson M."/>
            <person name="Huettel B."/>
            <person name="Barry K.W."/>
            <person name="Haridas S."/>
            <person name="Chen C."/>
            <person name="Bauer D."/>
            <person name="Andreopoulos W."/>
            <person name="Pangilinan J."/>
            <person name="LaButti K."/>
            <person name="Riley R."/>
            <person name="Lipzen A."/>
            <person name="Clum A."/>
            <person name="Drula E."/>
            <person name="Henrissat B."/>
            <person name="Kohler A."/>
            <person name="Grigoriev I.V."/>
            <person name="Martin F.M."/>
            <person name="Hacquard S."/>
        </authorList>
    </citation>
    <scope>NUCLEOTIDE SEQUENCE</scope>
    <source>
        <strain evidence="15">MPI-SDFR-AT-0117</strain>
    </source>
</reference>
<feature type="binding site" evidence="9">
    <location>
        <position position="744"/>
    </location>
    <ligand>
        <name>acetyl-CoA</name>
        <dbReference type="ChEBI" id="CHEBI:57288"/>
    </ligand>
</feature>
<dbReference type="EMBL" id="JAGSXJ010000023">
    <property type="protein sequence ID" value="KAH6677043.1"/>
    <property type="molecule type" value="Genomic_DNA"/>
</dbReference>
<keyword evidence="8 9" id="KW-0012">Acyltransferase</keyword>
<comment type="function">
    <text evidence="9">RNA cytidine acetyltransferase with specificity toward both 18S rRNA and tRNAs. Catalyzes the formation of N(4)-acetylcytidine (ac4C) in 18S rRNA. Required for early nucleolar cleavages of precursor rRNA at sites A0, A1 and A2 during 18S rRNA synthesis. Catalyzes the formation of ac4C in serine and leucine tRNAs. Requires the tRNA-binding adapter protein TAN1 for full tRNA acetyltransferase activity but not for 18S rRNA acetylation.</text>
</comment>
<keyword evidence="4 9" id="KW-0819">tRNA processing</keyword>
<name>A0A9P8V5Q1_9PEZI</name>
<dbReference type="PANTHER" id="PTHR10925">
    <property type="entry name" value="N-ACETYLTRANSFERASE 10"/>
    <property type="match status" value="1"/>
</dbReference>
<dbReference type="Pfam" id="PF13725">
    <property type="entry name" value="tRNA_bind_2"/>
    <property type="match status" value="1"/>
</dbReference>
<dbReference type="InterPro" id="IPR033688">
    <property type="entry name" value="NAT10"/>
</dbReference>
<evidence type="ECO:0000256" key="10">
    <source>
        <dbReference type="SAM" id="MobiDB-lite"/>
    </source>
</evidence>
<comment type="catalytic activity">
    <reaction evidence="9">
        <text>a cytidine in 18S rRNA + acetyl-CoA + ATP + H2O = an N(4)-acetylcytidine in 18S rRNA + ADP + phosphate + CoA + H(+)</text>
        <dbReference type="Rhea" id="RHEA:51424"/>
        <dbReference type="Rhea" id="RHEA-COMP:13575"/>
        <dbReference type="Rhea" id="RHEA-COMP:13576"/>
        <dbReference type="ChEBI" id="CHEBI:15377"/>
        <dbReference type="ChEBI" id="CHEBI:15378"/>
        <dbReference type="ChEBI" id="CHEBI:30616"/>
        <dbReference type="ChEBI" id="CHEBI:43474"/>
        <dbReference type="ChEBI" id="CHEBI:57287"/>
        <dbReference type="ChEBI" id="CHEBI:57288"/>
        <dbReference type="ChEBI" id="CHEBI:74900"/>
        <dbReference type="ChEBI" id="CHEBI:82748"/>
        <dbReference type="ChEBI" id="CHEBI:456216"/>
    </reaction>
</comment>
<dbReference type="Pfam" id="PF05127">
    <property type="entry name" value="NAT10_TcmA_helicase"/>
    <property type="match status" value="1"/>
</dbReference>
<feature type="compositionally biased region" description="Basic residues" evidence="10">
    <location>
        <begin position="1057"/>
        <end position="1066"/>
    </location>
</feature>
<dbReference type="GO" id="GO:0005730">
    <property type="term" value="C:nucleolus"/>
    <property type="evidence" value="ECO:0007669"/>
    <property type="project" value="UniProtKB-SubCell"/>
</dbReference>
<evidence type="ECO:0000256" key="1">
    <source>
        <dbReference type="ARBA" id="ARBA00004604"/>
    </source>
</evidence>
<comment type="caution">
    <text evidence="9">Lacks conserved residue(s) required for the propagation of feature annotation.</text>
</comment>
<sequence length="1066" mass="118576">MSRKQVDSRIPALMANGAQEKKRSFFVVVGDRNIKDVIVNLHYLMSRNDMKHNKNVLWAYKTKLLGFTSHRQKRENKIKKEVRRGIREANSEDPFELFVSLHNIRYVYYKETEKILGNTYGMCILQDFEAITPNILARTIETVEGGGMVVLVLKGMNSLKQLYNLSMDVHKKYRTEAHDDVVARFNERFILSLGGCKGCLVIDDEMNVLPISGGKDVARLPPPELDDFKTDAQKELDSIKESLQDTQPVGSLVTLAKTVDQAKALMTFVDAISEKTLRSTVTLTAARGRGKSAAMGVAVAAAVAHGYSNIFITSPSPENLKTLFEFIFKGFDALGYADHADYSIIQSTNPDFNKAIVRVNITRNHRQTIQYIRPQDAHVLGQAELVVIDEAAAIPLPLVRKLMGPYLVFMASTIHGYEGTGRSLSQKLIKQLREQSRPGAAAKNSDTTIADRSTGREAKGQASEFQASRTLREITLEEPIRYAKGDEVEKWLNNVLCLTATLPKPRAIQQGFPDPSHCELLRVNRDTLFSGHPVAERMLQQMVALYVASHYKNSPDDLQLMSDAPAHELYVLVPPIAEGDARLPEPLCVIQIALEGRISRQSVLNSLSRGQRPSGDLIPWLVSQQYQDEDFASLSGARVVRIATNADYTGKGYGKKALQLLVDFYEGRFMSLAEGDEAMADQYDSRATDAELEGASLLADDVKVRDINKMPPLFAKLSETKPEALDYVGVSYGMSPELLRFWKKAEFAPLYVRQTASDLTGEHTCVMVRPLQAAGADPSWLGAFSRDFQKRFLTLLSFNFRAFPSITALSVDEAANAGAKLDEQAAQPLTKTELDRYMSPFDLKRLESYANNMLDYHVILDLLPTIANLYFTGRLKADVRLTPVQQAILLAVGQQRKDMDAVSQELALPNQQLLAMFIKILRKVTTHFGSLVSAAVDAELPRPATLGVSRENAQGVHDDEIVDARFEPLETALDDELDEGGDEVAQELKRKQRELIDSLPLDQYEIEGGAAEWENAEKQISKTGQAGAVVSVKTAKAKRKAGQQTAAEVYEEAFGERKRKPKKAKK</sequence>
<evidence type="ECO:0000256" key="8">
    <source>
        <dbReference type="ARBA" id="ARBA00023315"/>
    </source>
</evidence>
<dbReference type="InterPro" id="IPR013562">
    <property type="entry name" value="TmcA/NAT10_N"/>
</dbReference>
<dbReference type="GO" id="GO:1990883">
    <property type="term" value="F:18S rRNA cytidine N-acetyltransferase activity"/>
    <property type="evidence" value="ECO:0007669"/>
    <property type="project" value="TreeGrafter"/>
</dbReference>
<dbReference type="GO" id="GO:0005524">
    <property type="term" value="F:ATP binding"/>
    <property type="evidence" value="ECO:0007669"/>
    <property type="project" value="UniProtKB-UniRule"/>
</dbReference>
<accession>A0A9P8V5Q1</accession>
<keyword evidence="6 9" id="KW-0067">ATP-binding</keyword>
<feature type="region of interest" description="Disordered" evidence="10">
    <location>
        <begin position="434"/>
        <end position="464"/>
    </location>
</feature>
<dbReference type="OrthoDB" id="10067491at2759"/>
<dbReference type="InterPro" id="IPR007807">
    <property type="entry name" value="TcmA/NAT10_helicase"/>
</dbReference>
<dbReference type="Pfam" id="PF08351">
    <property type="entry name" value="TmcA_N"/>
    <property type="match status" value="1"/>
</dbReference>
<evidence type="ECO:0000259" key="13">
    <source>
        <dbReference type="Pfam" id="PF13718"/>
    </source>
</evidence>
<dbReference type="Gene3D" id="3.40.50.11040">
    <property type="match status" value="1"/>
</dbReference>
<dbReference type="InterPro" id="IPR027417">
    <property type="entry name" value="P-loop_NTPase"/>
</dbReference>
<feature type="domain" description="N-acetyltransferase" evidence="13">
    <location>
        <begin position="541"/>
        <end position="772"/>
    </location>
</feature>
<dbReference type="AlphaFoldDB" id="A0A9P8V5Q1"/>
<dbReference type="InterPro" id="IPR000182">
    <property type="entry name" value="GNAT_dom"/>
</dbReference>
<organism evidence="15 16">
    <name type="scientific">Plectosphaerella plurivora</name>
    <dbReference type="NCBI Taxonomy" id="936078"/>
    <lineage>
        <taxon>Eukaryota</taxon>
        <taxon>Fungi</taxon>
        <taxon>Dikarya</taxon>
        <taxon>Ascomycota</taxon>
        <taxon>Pezizomycotina</taxon>
        <taxon>Sordariomycetes</taxon>
        <taxon>Hypocreomycetidae</taxon>
        <taxon>Glomerellales</taxon>
        <taxon>Plectosphaerellaceae</taxon>
        <taxon>Plectosphaerella</taxon>
    </lineage>
</organism>
<feature type="binding site" evidence="9">
    <location>
        <begin position="288"/>
        <end position="297"/>
    </location>
    <ligand>
        <name>ATP</name>
        <dbReference type="ChEBI" id="CHEBI:30616"/>
    </ligand>
</feature>
<feature type="domain" description="TcmA/NAT10 helicase" evidence="11">
    <location>
        <begin position="283"/>
        <end position="498"/>
    </location>
</feature>
<comment type="subunit">
    <text evidence="9">Interacts with TAN1.</text>
</comment>
<keyword evidence="2 9" id="KW-0698">rRNA processing</keyword>
<dbReference type="GO" id="GO:0030686">
    <property type="term" value="C:90S preribosome"/>
    <property type="evidence" value="ECO:0007669"/>
    <property type="project" value="TreeGrafter"/>
</dbReference>
<proteinExistence type="inferred from homology"/>
<evidence type="ECO:0000313" key="15">
    <source>
        <dbReference type="EMBL" id="KAH6677043.1"/>
    </source>
</evidence>
<comment type="catalytic activity">
    <reaction evidence="9">
        <text>a cytidine in tRNA + acetyl-CoA + ATP + H2O = an N(4)-acetylcytidine in tRNA + ADP + phosphate + CoA + H(+)</text>
        <dbReference type="Rhea" id="RHEA:53876"/>
        <dbReference type="Rhea" id="RHEA-COMP:13670"/>
        <dbReference type="Rhea" id="RHEA-COMP:13671"/>
        <dbReference type="ChEBI" id="CHEBI:15377"/>
        <dbReference type="ChEBI" id="CHEBI:15378"/>
        <dbReference type="ChEBI" id="CHEBI:30616"/>
        <dbReference type="ChEBI" id="CHEBI:43474"/>
        <dbReference type="ChEBI" id="CHEBI:57287"/>
        <dbReference type="ChEBI" id="CHEBI:57288"/>
        <dbReference type="ChEBI" id="CHEBI:74900"/>
        <dbReference type="ChEBI" id="CHEBI:82748"/>
        <dbReference type="ChEBI" id="CHEBI:456216"/>
    </reaction>
</comment>
<evidence type="ECO:0000256" key="3">
    <source>
        <dbReference type="ARBA" id="ARBA00022679"/>
    </source>
</evidence>
<dbReference type="HAMAP" id="MF_03211">
    <property type="entry name" value="RNA_acetyltr_Nat10"/>
    <property type="match status" value="1"/>
</dbReference>
<dbReference type="FunFam" id="3.40.50.11040:FF:000002">
    <property type="entry name" value="RNA cytidine acetyltransferase"/>
    <property type="match status" value="1"/>
</dbReference>
<comment type="similarity">
    <text evidence="9">Belongs to the RNA cytidine acetyltransferase family. NAT10 subfamily.</text>
</comment>
<feature type="binding site" evidence="9">
    <location>
        <position position="481"/>
    </location>
    <ligand>
        <name>ATP</name>
        <dbReference type="ChEBI" id="CHEBI:30616"/>
    </ligand>
</feature>
<evidence type="ECO:0000259" key="11">
    <source>
        <dbReference type="Pfam" id="PF05127"/>
    </source>
</evidence>
<dbReference type="Gene3D" id="3.40.50.300">
    <property type="entry name" value="P-loop containing nucleotide triphosphate hydrolases"/>
    <property type="match status" value="1"/>
</dbReference>
<dbReference type="GO" id="GO:0000049">
    <property type="term" value="F:tRNA binding"/>
    <property type="evidence" value="ECO:0007669"/>
    <property type="project" value="TreeGrafter"/>
</dbReference>
<evidence type="ECO:0000256" key="6">
    <source>
        <dbReference type="ARBA" id="ARBA00022840"/>
    </source>
</evidence>